<protein>
    <recommendedName>
        <fullName evidence="3">Sulfatase</fullName>
    </recommendedName>
</protein>
<evidence type="ECO:0008006" key="3">
    <source>
        <dbReference type="Google" id="ProtNLM"/>
    </source>
</evidence>
<dbReference type="Proteomes" id="UP000317093">
    <property type="component" value="Chromosome"/>
</dbReference>
<name>A0A518B1B8_9BACT</name>
<dbReference type="SUPFAM" id="SSF53649">
    <property type="entry name" value="Alkaline phosphatase-like"/>
    <property type="match status" value="1"/>
</dbReference>
<dbReference type="InterPro" id="IPR010869">
    <property type="entry name" value="DUF1501"/>
</dbReference>
<gene>
    <name evidence="1" type="ORF">Pan216_16260</name>
</gene>
<accession>A0A518B1B8</accession>
<dbReference type="OrthoDB" id="127333at2"/>
<reference evidence="1 2" key="1">
    <citation type="submission" date="2019-02" db="EMBL/GenBank/DDBJ databases">
        <title>Deep-cultivation of Planctomycetes and their phenomic and genomic characterization uncovers novel biology.</title>
        <authorList>
            <person name="Wiegand S."/>
            <person name="Jogler M."/>
            <person name="Boedeker C."/>
            <person name="Pinto D."/>
            <person name="Vollmers J."/>
            <person name="Rivas-Marin E."/>
            <person name="Kohn T."/>
            <person name="Peeters S.H."/>
            <person name="Heuer A."/>
            <person name="Rast P."/>
            <person name="Oberbeckmann S."/>
            <person name="Bunk B."/>
            <person name="Jeske O."/>
            <person name="Meyerdierks A."/>
            <person name="Storesund J.E."/>
            <person name="Kallscheuer N."/>
            <person name="Luecker S."/>
            <person name="Lage O.M."/>
            <person name="Pohl T."/>
            <person name="Merkel B.J."/>
            <person name="Hornburger P."/>
            <person name="Mueller R.-W."/>
            <person name="Bruemmer F."/>
            <person name="Labrenz M."/>
            <person name="Spormann A.M."/>
            <person name="Op den Camp H."/>
            <person name="Overmann J."/>
            <person name="Amann R."/>
            <person name="Jetten M.S.M."/>
            <person name="Mascher T."/>
            <person name="Medema M.H."/>
            <person name="Devos D.P."/>
            <person name="Kaster A.-K."/>
            <person name="Ovreas L."/>
            <person name="Rohde M."/>
            <person name="Galperin M.Y."/>
            <person name="Jogler C."/>
        </authorList>
    </citation>
    <scope>NUCLEOTIDE SEQUENCE [LARGE SCALE GENOMIC DNA]</scope>
    <source>
        <strain evidence="1 2">Pan216</strain>
    </source>
</reference>
<dbReference type="InterPro" id="IPR017850">
    <property type="entry name" value="Alkaline_phosphatase_core_sf"/>
</dbReference>
<dbReference type="Pfam" id="PF07394">
    <property type="entry name" value="DUF1501"/>
    <property type="match status" value="1"/>
</dbReference>
<dbReference type="InterPro" id="IPR006311">
    <property type="entry name" value="TAT_signal"/>
</dbReference>
<dbReference type="RefSeq" id="WP_145257139.1">
    <property type="nucleotide sequence ID" value="NZ_CP036279.1"/>
</dbReference>
<dbReference type="Gene3D" id="3.40.720.10">
    <property type="entry name" value="Alkaline Phosphatase, subunit A"/>
    <property type="match status" value="1"/>
</dbReference>
<keyword evidence="2" id="KW-1185">Reference proteome</keyword>
<dbReference type="EMBL" id="CP036279">
    <property type="protein sequence ID" value="QDU60774.1"/>
    <property type="molecule type" value="Genomic_DNA"/>
</dbReference>
<dbReference type="AlphaFoldDB" id="A0A518B1B8"/>
<dbReference type="PANTHER" id="PTHR43737:SF1">
    <property type="entry name" value="DUF1501 DOMAIN-CONTAINING PROTEIN"/>
    <property type="match status" value="1"/>
</dbReference>
<organism evidence="1 2">
    <name type="scientific">Kolteria novifilia</name>
    <dbReference type="NCBI Taxonomy" id="2527975"/>
    <lineage>
        <taxon>Bacteria</taxon>
        <taxon>Pseudomonadati</taxon>
        <taxon>Planctomycetota</taxon>
        <taxon>Planctomycetia</taxon>
        <taxon>Kolteriales</taxon>
        <taxon>Kolteriaceae</taxon>
        <taxon>Kolteria</taxon>
    </lineage>
</organism>
<evidence type="ECO:0000313" key="2">
    <source>
        <dbReference type="Proteomes" id="UP000317093"/>
    </source>
</evidence>
<dbReference type="PROSITE" id="PS51318">
    <property type="entry name" value="TAT"/>
    <property type="match status" value="1"/>
</dbReference>
<dbReference type="KEGG" id="knv:Pan216_16260"/>
<proteinExistence type="predicted"/>
<evidence type="ECO:0000313" key="1">
    <source>
        <dbReference type="EMBL" id="QDU60774.1"/>
    </source>
</evidence>
<sequence>MLDRRTFLAASASAVVGAPLSARASIAHHPASAKHVIFLYMTGAYSHVDTFDPKPRLIRDHDQAIGEGTEPDSGTAKRQQRILKAPLWKFRPNRHCGTEISDLFPHLREQMHHVALIRSMHADHNQHGEATLQIHTGSTATTMPGIGAWLSYALGTDNPNLPGHVVIAPELPYKATQPFDSSFLPPRHRGLRVVPGSKPIEHLSPITSADRQERELDLLRWINVRHLKRRGGADQQLAGRMETFEAAHGLQRTAPEVLDLTKESKATRNLYGIEEGDTTSYGAQCIMARRLIENGVRFVEIVDSVGNCQDNWDTAHRSMDLHADYAKIVDQPVAALIQDLQQRGLWDETLLVFCTEFGRTPWNQDGKPGAKNRAHHKSAFSCWLAGGGVRGGVVHGETDDIGNEIVANPVHVHDYHATILHLLGLDHEKLTYRYGGRDFRLTDVHGHVVKEILA</sequence>
<dbReference type="PANTHER" id="PTHR43737">
    <property type="entry name" value="BLL7424 PROTEIN"/>
    <property type="match status" value="1"/>
</dbReference>